<dbReference type="EMBL" id="JABWMH010000002">
    <property type="protein sequence ID" value="NVD27467.1"/>
    <property type="molecule type" value="Genomic_DNA"/>
</dbReference>
<organism evidence="1 2">
    <name type="scientific">Parasphingorhabdus flavimaris</name>
    <dbReference type="NCBI Taxonomy" id="266812"/>
    <lineage>
        <taxon>Bacteria</taxon>
        <taxon>Pseudomonadati</taxon>
        <taxon>Pseudomonadota</taxon>
        <taxon>Alphaproteobacteria</taxon>
        <taxon>Sphingomonadales</taxon>
        <taxon>Sphingomonadaceae</taxon>
        <taxon>Parasphingorhabdus</taxon>
    </lineage>
</organism>
<sequence>MDRNAKAQEIVDSLGKILVELDEMREDMVAIKIAEAISGLSSFDPASLSVQEIQRTG</sequence>
<gene>
    <name evidence="1" type="ORF">HUO14_06060</name>
</gene>
<accession>A0ABX2N170</accession>
<name>A0ABX2N170_9SPHN</name>
<protein>
    <submittedName>
        <fullName evidence="1">Uncharacterized protein</fullName>
    </submittedName>
</protein>
<evidence type="ECO:0000313" key="2">
    <source>
        <dbReference type="Proteomes" id="UP000652427"/>
    </source>
</evidence>
<keyword evidence="2" id="KW-1185">Reference proteome</keyword>
<dbReference type="RefSeq" id="WP_176278990.1">
    <property type="nucleotide sequence ID" value="NZ_JABWMH010000002.1"/>
</dbReference>
<dbReference type="Proteomes" id="UP000652427">
    <property type="component" value="Unassembled WGS sequence"/>
</dbReference>
<evidence type="ECO:0000313" key="1">
    <source>
        <dbReference type="EMBL" id="NVD27467.1"/>
    </source>
</evidence>
<reference evidence="1 2" key="1">
    <citation type="submission" date="2020-06" db="EMBL/GenBank/DDBJ databases">
        <authorList>
            <person name="Kim S.-J."/>
            <person name="Park S.-J."/>
        </authorList>
    </citation>
    <scope>NUCLEOTIDE SEQUENCE [LARGE SCALE GENOMIC DNA]</scope>
    <source>
        <strain evidence="1 2">SW-151</strain>
    </source>
</reference>
<proteinExistence type="predicted"/>
<comment type="caution">
    <text evidence="1">The sequence shown here is derived from an EMBL/GenBank/DDBJ whole genome shotgun (WGS) entry which is preliminary data.</text>
</comment>